<dbReference type="SMART" id="SM00893">
    <property type="entry name" value="ETF"/>
    <property type="match status" value="1"/>
</dbReference>
<evidence type="ECO:0000259" key="4">
    <source>
        <dbReference type="SMART" id="SM00893"/>
    </source>
</evidence>
<sequence length="253" mass="27828">MKIIVPIKMVPDLVEELEIDESGKRLDTSFLRFTINEADDHAIEEAVILKEKYGGEVTVIAPDIGEVDDVLYAAAAKGVDRLIKIMGDFEELDSHLYASILTEMIKDMQYDLILTGCEAITDLDGQTGIFLATNLSLPYIGLVSKYKKEDGSLCVNKEFPGGVYGEYKVELPAVLGVMTAEKPPRYVPVAKIRAAMKSAQIEEIDAPEIKVETGIEIEKMYMPEVGKGAEMIEGEPEEVAKKIAEALQNKGLL</sequence>
<keyword evidence="2" id="KW-0813">Transport</keyword>
<evidence type="ECO:0000256" key="2">
    <source>
        <dbReference type="ARBA" id="ARBA00022448"/>
    </source>
</evidence>
<dbReference type="PANTHER" id="PTHR21294">
    <property type="entry name" value="ELECTRON TRANSFER FLAVOPROTEIN BETA-SUBUNIT"/>
    <property type="match status" value="1"/>
</dbReference>
<name>A0A7U4QMP3_DESA2</name>
<dbReference type="Gene3D" id="3.40.50.620">
    <property type="entry name" value="HUPs"/>
    <property type="match status" value="1"/>
</dbReference>
<dbReference type="SUPFAM" id="SSF52402">
    <property type="entry name" value="Adenine nucleotide alpha hydrolases-like"/>
    <property type="match status" value="1"/>
</dbReference>
<evidence type="ECO:0000256" key="3">
    <source>
        <dbReference type="ARBA" id="ARBA00022982"/>
    </source>
</evidence>
<comment type="similarity">
    <text evidence="1">Belongs to the ETF beta-subunit/FixA family.</text>
</comment>
<protein>
    <submittedName>
        <fullName evidence="5">Electron transfer flavoprotein, beta subunit</fullName>
    </submittedName>
</protein>
<dbReference type="PANTHER" id="PTHR21294:SF8">
    <property type="entry name" value="ELECTRON TRANSFER FLAVOPROTEIN SUBUNIT BETA"/>
    <property type="match status" value="1"/>
</dbReference>
<dbReference type="GO" id="GO:0009055">
    <property type="term" value="F:electron transfer activity"/>
    <property type="evidence" value="ECO:0007669"/>
    <property type="project" value="InterPro"/>
</dbReference>
<dbReference type="AlphaFoldDB" id="A0A7U4QMP3"/>
<feature type="domain" description="Electron transfer flavoprotein alpha/beta-subunit N-terminal" evidence="4">
    <location>
        <begin position="23"/>
        <end position="213"/>
    </location>
</feature>
<evidence type="ECO:0000313" key="6">
    <source>
        <dbReference type="Proteomes" id="UP000070560"/>
    </source>
</evidence>
<keyword evidence="3" id="KW-0249">Electron transport</keyword>
<evidence type="ECO:0000313" key="5">
    <source>
        <dbReference type="EMBL" id="AMM42182.1"/>
    </source>
</evidence>
<organism evidence="5 6">
    <name type="scientific">Desulfofervidus auxilii</name>
    <dbReference type="NCBI Taxonomy" id="1621989"/>
    <lineage>
        <taxon>Bacteria</taxon>
        <taxon>Pseudomonadati</taxon>
        <taxon>Thermodesulfobacteriota</taxon>
        <taxon>Candidatus Desulfofervidia</taxon>
        <taxon>Candidatus Desulfofervidales</taxon>
        <taxon>Candidatus Desulfofervidaceae</taxon>
        <taxon>Candidatus Desulfofervidus</taxon>
    </lineage>
</organism>
<accession>A0A7U4QMP3</accession>
<dbReference type="PIRSF" id="PIRSF000090">
    <property type="entry name" value="Beta-ETF"/>
    <property type="match status" value="1"/>
</dbReference>
<dbReference type="InterPro" id="IPR014729">
    <property type="entry name" value="Rossmann-like_a/b/a_fold"/>
</dbReference>
<dbReference type="RefSeq" id="WP_066065928.1">
    <property type="nucleotide sequence ID" value="NZ_CP013015.1"/>
</dbReference>
<gene>
    <name evidence="5" type="primary">etfB</name>
    <name evidence="5" type="ORF">HS1_002400</name>
</gene>
<dbReference type="InterPro" id="IPR014730">
    <property type="entry name" value="ETF_a/b_N"/>
</dbReference>
<dbReference type="Pfam" id="PF01012">
    <property type="entry name" value="ETF"/>
    <property type="match status" value="1"/>
</dbReference>
<dbReference type="Proteomes" id="UP000070560">
    <property type="component" value="Chromosome"/>
</dbReference>
<dbReference type="OrthoDB" id="9804960at2"/>
<dbReference type="InterPro" id="IPR012255">
    <property type="entry name" value="ETF_b"/>
</dbReference>
<keyword evidence="6" id="KW-1185">Reference proteome</keyword>
<dbReference type="EMBL" id="CP013015">
    <property type="protein sequence ID" value="AMM42182.1"/>
    <property type="molecule type" value="Genomic_DNA"/>
</dbReference>
<dbReference type="KEGG" id="daw:HS1_002400"/>
<reference evidence="5 6" key="1">
    <citation type="submission" date="2015-10" db="EMBL/GenBank/DDBJ databases">
        <title>Candidatus Desulfofervidus auxilii, a hydrogenotrophic sulfate-reducing bacterium involved in the thermophilic anaerobic oxidation of methane.</title>
        <authorList>
            <person name="Krukenberg V."/>
            <person name="Richter M."/>
            <person name="Wegener G."/>
        </authorList>
    </citation>
    <scope>NUCLEOTIDE SEQUENCE [LARGE SCALE GENOMIC DNA]</scope>
    <source>
        <strain evidence="5 6">HS1</strain>
    </source>
</reference>
<proteinExistence type="inferred from homology"/>
<evidence type="ECO:0000256" key="1">
    <source>
        <dbReference type="ARBA" id="ARBA00007557"/>
    </source>
</evidence>